<dbReference type="EMBL" id="JAHWZY010000010">
    <property type="protein sequence ID" value="MEZ3179515.1"/>
    <property type="molecule type" value="Genomic_DNA"/>
</dbReference>
<dbReference type="PANTHER" id="PTHR38444:SF1">
    <property type="entry name" value="ENTEROBACTIN BIOSYNTHESIS PROTEIN YBDZ"/>
    <property type="match status" value="1"/>
</dbReference>
<evidence type="ECO:0000259" key="1">
    <source>
        <dbReference type="SMART" id="SM00923"/>
    </source>
</evidence>
<dbReference type="PANTHER" id="PTHR38444">
    <property type="entry name" value="ENTEROBACTIN BIOSYNTHESIS PROTEIN YBDZ"/>
    <property type="match status" value="1"/>
</dbReference>
<proteinExistence type="predicted"/>
<protein>
    <submittedName>
        <fullName evidence="2">MbtH family protein</fullName>
    </submittedName>
</protein>
<reference evidence="2 3" key="1">
    <citation type="journal article" date="2021" name="Res Sq">
        <title>Streptomyces Pimoensis sp. nov., Isolated From the Taklimakan Desert in Xinjiang, China.</title>
        <authorList>
            <person name="Zhang P."/>
            <person name="Luo X."/>
            <person name="Luo X."/>
            <person name="Liu Z."/>
            <person name="Xia Z."/>
            <person name="Wan C."/>
            <person name="zhang L."/>
        </authorList>
    </citation>
    <scope>NUCLEOTIDE SEQUENCE [LARGE SCALE GENOMIC DNA]</scope>
    <source>
        <strain evidence="2 3">TRM75549</strain>
    </source>
</reference>
<gene>
    <name evidence="2" type="ORF">KYY02_12730</name>
</gene>
<dbReference type="Pfam" id="PF03621">
    <property type="entry name" value="MbtH"/>
    <property type="match status" value="1"/>
</dbReference>
<feature type="domain" description="MbtH-like" evidence="1">
    <location>
        <begin position="3"/>
        <end position="53"/>
    </location>
</feature>
<evidence type="ECO:0000313" key="2">
    <source>
        <dbReference type="EMBL" id="MEZ3179515.1"/>
    </source>
</evidence>
<dbReference type="InterPro" id="IPR038020">
    <property type="entry name" value="MbtH-like_sf"/>
</dbReference>
<keyword evidence="3" id="KW-1185">Reference proteome</keyword>
<dbReference type="InterPro" id="IPR037407">
    <property type="entry name" value="MLP_fam"/>
</dbReference>
<dbReference type="InterPro" id="IPR005153">
    <property type="entry name" value="MbtH-like_dom"/>
</dbReference>
<dbReference type="RefSeq" id="WP_371238064.1">
    <property type="nucleotide sequence ID" value="NZ_JAHWZY010000010.1"/>
</dbReference>
<dbReference type="SUPFAM" id="SSF160582">
    <property type="entry name" value="MbtH-like"/>
    <property type="match status" value="1"/>
</dbReference>
<dbReference type="Gene3D" id="3.90.820.10">
    <property type="entry name" value="Structural Genomics, Unknown Function 30-nov-00 1gh9 Mol_id"/>
    <property type="match status" value="1"/>
</dbReference>
<evidence type="ECO:0000313" key="3">
    <source>
        <dbReference type="Proteomes" id="UP001567537"/>
    </source>
</evidence>
<sequence>MSSPFEENDGSYRVLRNDEEQYSVWPVSVDVPAGWQIALNDANRQDCLAFIEDNWPDMRPRSLRWAMAPTTGAHSGIES</sequence>
<comment type="caution">
    <text evidence="2">The sequence shown here is derived from an EMBL/GenBank/DDBJ whole genome shotgun (WGS) entry which is preliminary data.</text>
</comment>
<accession>A0ABV4J238</accession>
<organism evidence="2 3">
    <name type="scientific">Streptomyces pimonensis</name>
    <dbReference type="NCBI Taxonomy" id="2860288"/>
    <lineage>
        <taxon>Bacteria</taxon>
        <taxon>Bacillati</taxon>
        <taxon>Actinomycetota</taxon>
        <taxon>Actinomycetes</taxon>
        <taxon>Kitasatosporales</taxon>
        <taxon>Streptomycetaceae</taxon>
        <taxon>Streptomyces</taxon>
    </lineage>
</organism>
<name>A0ABV4J238_9ACTN</name>
<dbReference type="SMART" id="SM00923">
    <property type="entry name" value="MbtH"/>
    <property type="match status" value="1"/>
</dbReference>
<dbReference type="Proteomes" id="UP001567537">
    <property type="component" value="Unassembled WGS sequence"/>
</dbReference>